<keyword evidence="1" id="KW-0472">Membrane</keyword>
<organism evidence="2 3">
    <name type="scientific">Candidatus Schekmanbacteria bacterium RBG_16_38_11</name>
    <dbReference type="NCBI Taxonomy" id="1817880"/>
    <lineage>
        <taxon>Bacteria</taxon>
        <taxon>Candidatus Schekmaniibacteriota</taxon>
    </lineage>
</organism>
<reference evidence="2 3" key="1">
    <citation type="journal article" date="2016" name="Nat. Commun.">
        <title>Thousands of microbial genomes shed light on interconnected biogeochemical processes in an aquifer system.</title>
        <authorList>
            <person name="Anantharaman K."/>
            <person name="Brown C.T."/>
            <person name="Hug L.A."/>
            <person name="Sharon I."/>
            <person name="Castelle C.J."/>
            <person name="Probst A.J."/>
            <person name="Thomas B.C."/>
            <person name="Singh A."/>
            <person name="Wilkins M.J."/>
            <person name="Karaoz U."/>
            <person name="Brodie E.L."/>
            <person name="Williams K.H."/>
            <person name="Hubbard S.S."/>
            <person name="Banfield J.F."/>
        </authorList>
    </citation>
    <scope>NUCLEOTIDE SEQUENCE [LARGE SCALE GENOMIC DNA]</scope>
</reference>
<keyword evidence="1" id="KW-1133">Transmembrane helix</keyword>
<accession>A0A1F7RS02</accession>
<gene>
    <name evidence="2" type="ORF">A2149_08710</name>
</gene>
<evidence type="ECO:0000313" key="2">
    <source>
        <dbReference type="EMBL" id="OGL44332.1"/>
    </source>
</evidence>
<comment type="caution">
    <text evidence="2">The sequence shown here is derived from an EMBL/GenBank/DDBJ whole genome shotgun (WGS) entry which is preliminary data.</text>
</comment>
<dbReference type="EMBL" id="MGDF01000148">
    <property type="protein sequence ID" value="OGL44332.1"/>
    <property type="molecule type" value="Genomic_DNA"/>
</dbReference>
<dbReference type="AlphaFoldDB" id="A0A1F7RS02"/>
<proteinExistence type="predicted"/>
<name>A0A1F7RS02_9BACT</name>
<keyword evidence="1" id="KW-0812">Transmembrane</keyword>
<feature type="transmembrane region" description="Helical" evidence="1">
    <location>
        <begin position="25"/>
        <end position="43"/>
    </location>
</feature>
<evidence type="ECO:0000256" key="1">
    <source>
        <dbReference type="SAM" id="Phobius"/>
    </source>
</evidence>
<evidence type="ECO:0000313" key="3">
    <source>
        <dbReference type="Proteomes" id="UP000178435"/>
    </source>
</evidence>
<sequence>MFGDISGQETRNYPEKIKSFQIKSLLFFLVIFILLTGCSIKLYDPNIEVEQLWKYNLGGENEFYLVSRLRFLKMLTMMVFLRLLLATRRDLFTASAGKMESLYGGLRQMMRYLLPPQSVMLSE</sequence>
<dbReference type="Proteomes" id="UP000178435">
    <property type="component" value="Unassembled WGS sequence"/>
</dbReference>
<feature type="transmembrane region" description="Helical" evidence="1">
    <location>
        <begin position="63"/>
        <end position="85"/>
    </location>
</feature>
<protein>
    <submittedName>
        <fullName evidence="2">Uncharacterized protein</fullName>
    </submittedName>
</protein>